<reference evidence="3" key="1">
    <citation type="journal article" date="2023" name="Int. J. Syst. Evol. Microbiol.">
        <title>Streptomyces meridianus sp. nov. isolated from brackish water of the Tagus estuary in Alcochete, Portugal.</title>
        <authorList>
            <person name="Santos J.D.N."/>
            <person name="Klimek D."/>
            <person name="Calusinska M."/>
            <person name="Lobo Da Cunha A."/>
            <person name="Catita J."/>
            <person name="Goncalves H."/>
            <person name="Gonzalez I."/>
            <person name="Reyes F."/>
            <person name="Lage O.M."/>
        </authorList>
    </citation>
    <scope>NUCLEOTIDE SEQUENCE</scope>
    <source>
        <strain evidence="3">MTZ3.1</strain>
    </source>
</reference>
<accession>A0ABT0X0C3</accession>
<evidence type="ECO:0000256" key="1">
    <source>
        <dbReference type="SAM" id="MobiDB-lite"/>
    </source>
</evidence>
<proteinExistence type="predicted"/>
<feature type="transmembrane region" description="Helical" evidence="2">
    <location>
        <begin position="90"/>
        <end position="113"/>
    </location>
</feature>
<dbReference type="Proteomes" id="UP001167160">
    <property type="component" value="Unassembled WGS sequence"/>
</dbReference>
<dbReference type="RefSeq" id="WP_251408053.1">
    <property type="nucleotide sequence ID" value="NZ_JAMQGM010000001.1"/>
</dbReference>
<organism evidence="3 4">
    <name type="scientific">Streptomyces meridianus</name>
    <dbReference type="NCBI Taxonomy" id="2938945"/>
    <lineage>
        <taxon>Bacteria</taxon>
        <taxon>Bacillati</taxon>
        <taxon>Actinomycetota</taxon>
        <taxon>Actinomycetes</taxon>
        <taxon>Kitasatosporales</taxon>
        <taxon>Streptomycetaceae</taxon>
        <taxon>Streptomyces</taxon>
    </lineage>
</organism>
<name>A0ABT0X0C3_9ACTN</name>
<feature type="region of interest" description="Disordered" evidence="1">
    <location>
        <begin position="1"/>
        <end position="86"/>
    </location>
</feature>
<evidence type="ECO:0000313" key="3">
    <source>
        <dbReference type="EMBL" id="MCM2576013.1"/>
    </source>
</evidence>
<feature type="compositionally biased region" description="Pro residues" evidence="1">
    <location>
        <begin position="1"/>
        <end position="11"/>
    </location>
</feature>
<feature type="compositionally biased region" description="Low complexity" evidence="1">
    <location>
        <begin position="50"/>
        <end position="60"/>
    </location>
</feature>
<gene>
    <name evidence="3" type="ORF">M1E25_01365</name>
</gene>
<evidence type="ECO:0000313" key="4">
    <source>
        <dbReference type="Proteomes" id="UP001167160"/>
    </source>
</evidence>
<keyword evidence="4" id="KW-1185">Reference proteome</keyword>
<keyword evidence="2" id="KW-0812">Transmembrane</keyword>
<feature type="compositionally biased region" description="Pro residues" evidence="1">
    <location>
        <begin position="61"/>
        <end position="75"/>
    </location>
</feature>
<keyword evidence="2" id="KW-1133">Transmembrane helix</keyword>
<protein>
    <submittedName>
        <fullName evidence="3">Uncharacterized protein</fullName>
    </submittedName>
</protein>
<sequence length="296" mass="29535">MSHNQPPPPPGGGQGPYAAAGGPGFGPPHHPAGGAAGPPRPGDGLPQPNPYASPGAYAPHGPYPPQGQPAGPPYGMPRAPQGGGGKGRTIGLAVGAAVLVASVVGGVVLFGGAGDERYELTTPARVAAVFDREGPGESGPELNAADRKALEQLPGVADPRPVAAQYRAPGERKLMLTGVSGRVGKPEQVVDATFLVLAESLAGQDTTPVGSPETLTPEGLDDDAVMKCQKFRVRAPAGSGGPSTVDMPVCVWGDASTVGAVLVVDPLAAVTGNVKLSDTAGTAAKVRTDARVEIEQ</sequence>
<keyword evidence="2" id="KW-0472">Membrane</keyword>
<dbReference type="EMBL" id="JAMQGM010000001">
    <property type="protein sequence ID" value="MCM2576013.1"/>
    <property type="molecule type" value="Genomic_DNA"/>
</dbReference>
<evidence type="ECO:0000256" key="2">
    <source>
        <dbReference type="SAM" id="Phobius"/>
    </source>
</evidence>
<comment type="caution">
    <text evidence="3">The sequence shown here is derived from an EMBL/GenBank/DDBJ whole genome shotgun (WGS) entry which is preliminary data.</text>
</comment>